<evidence type="ECO:0000313" key="2">
    <source>
        <dbReference type="Proteomes" id="UP001066276"/>
    </source>
</evidence>
<name>A0AAV7LMM9_PLEWA</name>
<dbReference type="Proteomes" id="UP001066276">
    <property type="component" value="Chromosome 11"/>
</dbReference>
<gene>
    <name evidence="1" type="ORF">NDU88_004739</name>
</gene>
<dbReference type="EMBL" id="JANPWB010000015">
    <property type="protein sequence ID" value="KAJ1091622.1"/>
    <property type="molecule type" value="Genomic_DNA"/>
</dbReference>
<sequence length="229" mass="26204">MRETISDRNYRQRLACVLRFMNSHAFHPLERPTGRKSVISEIWSKRIEGEPPESLIRENRSSDLGLAPKAEWDLFPEASHFSATHTSDSDQAEAEPKQLAKCKHKSRHTMSESISQKNLLFDPEDIIHPRSTEWVPCMEVAHYVQERLRKSFDKDVHSTLHSECPCLSLLGKLLDTPDVDPSVVTFLKKFAKGPKKGLDRAWRGCQDKLLDISGPIAKLLRLSIKLRIL</sequence>
<proteinExistence type="predicted"/>
<organism evidence="1 2">
    <name type="scientific">Pleurodeles waltl</name>
    <name type="common">Iberian ribbed newt</name>
    <dbReference type="NCBI Taxonomy" id="8319"/>
    <lineage>
        <taxon>Eukaryota</taxon>
        <taxon>Metazoa</taxon>
        <taxon>Chordata</taxon>
        <taxon>Craniata</taxon>
        <taxon>Vertebrata</taxon>
        <taxon>Euteleostomi</taxon>
        <taxon>Amphibia</taxon>
        <taxon>Batrachia</taxon>
        <taxon>Caudata</taxon>
        <taxon>Salamandroidea</taxon>
        <taxon>Salamandridae</taxon>
        <taxon>Pleurodelinae</taxon>
        <taxon>Pleurodeles</taxon>
    </lineage>
</organism>
<comment type="caution">
    <text evidence="1">The sequence shown here is derived from an EMBL/GenBank/DDBJ whole genome shotgun (WGS) entry which is preliminary data.</text>
</comment>
<dbReference type="AlphaFoldDB" id="A0AAV7LMM9"/>
<accession>A0AAV7LMM9</accession>
<evidence type="ECO:0000313" key="1">
    <source>
        <dbReference type="EMBL" id="KAJ1091622.1"/>
    </source>
</evidence>
<reference evidence="1" key="1">
    <citation type="journal article" date="2022" name="bioRxiv">
        <title>Sequencing and chromosome-scale assembly of the giantPleurodeles waltlgenome.</title>
        <authorList>
            <person name="Brown T."/>
            <person name="Elewa A."/>
            <person name="Iarovenko S."/>
            <person name="Subramanian E."/>
            <person name="Araus A.J."/>
            <person name="Petzold A."/>
            <person name="Susuki M."/>
            <person name="Suzuki K.-i.T."/>
            <person name="Hayashi T."/>
            <person name="Toyoda A."/>
            <person name="Oliveira C."/>
            <person name="Osipova E."/>
            <person name="Leigh N.D."/>
            <person name="Simon A."/>
            <person name="Yun M.H."/>
        </authorList>
    </citation>
    <scope>NUCLEOTIDE SEQUENCE</scope>
    <source>
        <strain evidence="1">20211129_DDA</strain>
        <tissue evidence="1">Liver</tissue>
    </source>
</reference>
<protein>
    <submittedName>
        <fullName evidence="1">Uncharacterized protein</fullName>
    </submittedName>
</protein>
<keyword evidence="2" id="KW-1185">Reference proteome</keyword>